<feature type="transmembrane region" description="Helical" evidence="8">
    <location>
        <begin position="131"/>
        <end position="154"/>
    </location>
</feature>
<gene>
    <name evidence="10" type="ORF">INT44_002619</name>
</gene>
<feature type="transmembrane region" description="Helical" evidence="8">
    <location>
        <begin position="166"/>
        <end position="185"/>
    </location>
</feature>
<dbReference type="GO" id="GO:0005351">
    <property type="term" value="F:carbohydrate:proton symporter activity"/>
    <property type="evidence" value="ECO:0007669"/>
    <property type="project" value="TreeGrafter"/>
</dbReference>
<keyword evidence="3 7" id="KW-0813">Transport</keyword>
<keyword evidence="5 8" id="KW-1133">Transmembrane helix</keyword>
<evidence type="ECO:0000259" key="9">
    <source>
        <dbReference type="PROSITE" id="PS50850"/>
    </source>
</evidence>
<feature type="transmembrane region" description="Helical" evidence="8">
    <location>
        <begin position="98"/>
        <end position="119"/>
    </location>
</feature>
<keyword evidence="11" id="KW-1185">Reference proteome</keyword>
<dbReference type="EMBL" id="JAEPRA010000022">
    <property type="protein sequence ID" value="KAG2172604.1"/>
    <property type="molecule type" value="Genomic_DNA"/>
</dbReference>
<evidence type="ECO:0000256" key="2">
    <source>
        <dbReference type="ARBA" id="ARBA00010992"/>
    </source>
</evidence>
<comment type="subcellular location">
    <subcellularLocation>
        <location evidence="1">Membrane</location>
        <topology evidence="1">Multi-pass membrane protein</topology>
    </subcellularLocation>
</comment>
<dbReference type="OrthoDB" id="6612291at2759"/>
<evidence type="ECO:0000313" key="11">
    <source>
        <dbReference type="Proteomes" id="UP000612746"/>
    </source>
</evidence>
<dbReference type="PANTHER" id="PTHR48022:SF46">
    <property type="entry name" value="SUGAR TRANSPORTER, PUTATIVE (AFU_ORTHOLOGUE AFUA_1G11830)-RELATED"/>
    <property type="match status" value="1"/>
</dbReference>
<reference evidence="10" key="1">
    <citation type="submission" date="2020-12" db="EMBL/GenBank/DDBJ databases">
        <title>Metabolic potential, ecology and presence of endohyphal bacteria is reflected in genomic diversity of Mucoromycotina.</title>
        <authorList>
            <person name="Muszewska A."/>
            <person name="Okrasinska A."/>
            <person name="Steczkiewicz K."/>
            <person name="Drgas O."/>
            <person name="Orlowska M."/>
            <person name="Perlinska-Lenart U."/>
            <person name="Aleksandrzak-Piekarczyk T."/>
            <person name="Szatraj K."/>
            <person name="Zielenkiewicz U."/>
            <person name="Pilsyk S."/>
            <person name="Malc E."/>
            <person name="Mieczkowski P."/>
            <person name="Kruszewska J.S."/>
            <person name="Biernat P."/>
            <person name="Pawlowska J."/>
        </authorList>
    </citation>
    <scope>NUCLEOTIDE SEQUENCE</scope>
    <source>
        <strain evidence="10">WA0000051536</strain>
    </source>
</reference>
<evidence type="ECO:0000313" key="10">
    <source>
        <dbReference type="EMBL" id="KAG2172604.1"/>
    </source>
</evidence>
<dbReference type="InterPro" id="IPR003663">
    <property type="entry name" value="Sugar/inositol_transpt"/>
</dbReference>
<feature type="transmembrane region" description="Helical" evidence="8">
    <location>
        <begin position="41"/>
        <end position="61"/>
    </location>
</feature>
<dbReference type="InterPro" id="IPR005828">
    <property type="entry name" value="MFS_sugar_transport-like"/>
</dbReference>
<dbReference type="FunFam" id="1.20.1250.20:FF:000134">
    <property type="entry name" value="MFS sugar transporter protein"/>
    <property type="match status" value="1"/>
</dbReference>
<proteinExistence type="inferred from homology"/>
<feature type="domain" description="Major facilitator superfamily (MFS) profile" evidence="9">
    <location>
        <begin position="4"/>
        <end position="442"/>
    </location>
</feature>
<dbReference type="PRINTS" id="PR00171">
    <property type="entry name" value="SUGRTRNSPORT"/>
</dbReference>
<dbReference type="Pfam" id="PF00083">
    <property type="entry name" value="Sugar_tr"/>
    <property type="match status" value="1"/>
</dbReference>
<comment type="caution">
    <text evidence="10">The sequence shown here is derived from an EMBL/GenBank/DDBJ whole genome shotgun (WGS) entry which is preliminary data.</text>
</comment>
<name>A0A8H7PER9_9FUNG</name>
<keyword evidence="4 8" id="KW-0812">Transmembrane</keyword>
<feature type="transmembrane region" description="Helical" evidence="8">
    <location>
        <begin position="351"/>
        <end position="376"/>
    </location>
</feature>
<comment type="similarity">
    <text evidence="2 7">Belongs to the major facilitator superfamily. Sugar transporter (TC 2.A.1.1) family.</text>
</comment>
<sequence>LYVASILAGLCQVYIGYDSNTFSSVLVIDNWKEFMGNPDDVQIGSLQTCYTVPTIILAIFVAPYIQDRWGRRLSMSLGSVIIVIAALVMALTPNSTGFWAGRVVLGVGQAFVYAAPTYMSECATRTIRGRIVGIWQITWAFGALVSTVIAIGATSNPSLGQWQWRLIEITQVVIPSIVAVGIWFVPESPRWLVEHDHIEKARDALTRLRTAEDDVEKELADIIEAVRWEKENTTKLSIREVFVDKSLRHRLLIACFLNLFNQVCGNNAMNNFGSQVYLAAFSSSSIALTMQAVQDVVQMVGAMIAILWIDRIGRRRALFWGALFMCVMLIIAGSIPVGLGGDNITKNTGAAAVMVLAICLFYLAFGPSWGASVWIVTTEIFPMNVRAQLVGISSQFQNIGSLALSQAFPTMFTKLSYKSMYVFAGFNIFMAIVVWFFLPETKGVSLEEIDEIFGGVNRVQAQREKEGITDNKDDVVVDEKKDSMV</sequence>
<evidence type="ECO:0000256" key="7">
    <source>
        <dbReference type="RuleBase" id="RU003346"/>
    </source>
</evidence>
<dbReference type="PANTHER" id="PTHR48022">
    <property type="entry name" value="PLASTIDIC GLUCOSE TRANSPORTER 4"/>
    <property type="match status" value="1"/>
</dbReference>
<accession>A0A8H7PER9</accession>
<evidence type="ECO:0000256" key="1">
    <source>
        <dbReference type="ARBA" id="ARBA00004141"/>
    </source>
</evidence>
<evidence type="ECO:0000256" key="6">
    <source>
        <dbReference type="ARBA" id="ARBA00023136"/>
    </source>
</evidence>
<dbReference type="SUPFAM" id="SSF103473">
    <property type="entry name" value="MFS general substrate transporter"/>
    <property type="match status" value="1"/>
</dbReference>
<dbReference type="InterPro" id="IPR050360">
    <property type="entry name" value="MFS_Sugar_Transporters"/>
</dbReference>
<feature type="transmembrane region" description="Helical" evidence="8">
    <location>
        <begin position="73"/>
        <end position="92"/>
    </location>
</feature>
<dbReference type="InterPro" id="IPR036259">
    <property type="entry name" value="MFS_trans_sf"/>
</dbReference>
<protein>
    <recommendedName>
        <fullName evidence="9">Major facilitator superfamily (MFS) profile domain-containing protein</fullName>
    </recommendedName>
</protein>
<dbReference type="Gene3D" id="1.20.1250.20">
    <property type="entry name" value="MFS general substrate transporter like domains"/>
    <property type="match status" value="1"/>
</dbReference>
<evidence type="ECO:0000256" key="3">
    <source>
        <dbReference type="ARBA" id="ARBA00022448"/>
    </source>
</evidence>
<evidence type="ECO:0000256" key="4">
    <source>
        <dbReference type="ARBA" id="ARBA00022692"/>
    </source>
</evidence>
<feature type="transmembrane region" description="Helical" evidence="8">
    <location>
        <begin position="420"/>
        <end position="438"/>
    </location>
</feature>
<feature type="transmembrane region" description="Helical" evidence="8">
    <location>
        <begin position="317"/>
        <end position="339"/>
    </location>
</feature>
<evidence type="ECO:0000256" key="5">
    <source>
        <dbReference type="ARBA" id="ARBA00022989"/>
    </source>
</evidence>
<dbReference type="NCBIfam" id="TIGR00879">
    <property type="entry name" value="SP"/>
    <property type="match status" value="1"/>
</dbReference>
<dbReference type="InterPro" id="IPR020846">
    <property type="entry name" value="MFS_dom"/>
</dbReference>
<evidence type="ECO:0000256" key="8">
    <source>
        <dbReference type="SAM" id="Phobius"/>
    </source>
</evidence>
<keyword evidence="6 8" id="KW-0472">Membrane</keyword>
<dbReference type="Proteomes" id="UP000612746">
    <property type="component" value="Unassembled WGS sequence"/>
</dbReference>
<feature type="non-terminal residue" evidence="10">
    <location>
        <position position="1"/>
    </location>
</feature>
<dbReference type="AlphaFoldDB" id="A0A8H7PER9"/>
<dbReference type="GO" id="GO:0016020">
    <property type="term" value="C:membrane"/>
    <property type="evidence" value="ECO:0007669"/>
    <property type="project" value="UniProtKB-SubCell"/>
</dbReference>
<dbReference type="InterPro" id="IPR005829">
    <property type="entry name" value="Sugar_transporter_CS"/>
</dbReference>
<organism evidence="10 11">
    <name type="scientific">Umbelopsis vinacea</name>
    <dbReference type="NCBI Taxonomy" id="44442"/>
    <lineage>
        <taxon>Eukaryota</taxon>
        <taxon>Fungi</taxon>
        <taxon>Fungi incertae sedis</taxon>
        <taxon>Mucoromycota</taxon>
        <taxon>Mucoromycotina</taxon>
        <taxon>Umbelopsidomycetes</taxon>
        <taxon>Umbelopsidales</taxon>
        <taxon>Umbelopsidaceae</taxon>
        <taxon>Umbelopsis</taxon>
    </lineage>
</organism>
<dbReference type="PROSITE" id="PS50850">
    <property type="entry name" value="MFS"/>
    <property type="match status" value="1"/>
</dbReference>
<dbReference type="PROSITE" id="PS00216">
    <property type="entry name" value="SUGAR_TRANSPORT_1"/>
    <property type="match status" value="1"/>
</dbReference>